<keyword evidence="1" id="KW-1133">Transmembrane helix</keyword>
<dbReference type="RefSeq" id="XP_045964504.1">
    <property type="nucleotide sequence ID" value="XM_046097046.1"/>
</dbReference>
<proteinExistence type="predicted"/>
<dbReference type="Proteomes" id="UP000758603">
    <property type="component" value="Unassembled WGS sequence"/>
</dbReference>
<sequence>MDASSCHVPLFHEGESATTGSIRKIAQLTEVIPVMTCIIINTSYVIKTESHSPVFFVHLGALTNPSPALMLGSCVLLGCLLSSFTHRRRGKDRFQTIVFGYMVLWGITVGKGIGASVNLIALSLVPGALCAAMLLSFSAHEFVRWLMDRPLQQELIYPYPTKTF</sequence>
<comment type="caution">
    <text evidence="2">The sequence shown here is derived from an EMBL/GenBank/DDBJ whole genome shotgun (WGS) entry which is preliminary data.</text>
</comment>
<dbReference type="OrthoDB" id="4768569at2759"/>
<accession>A0A9P8UXV1</accession>
<feature type="transmembrane region" description="Helical" evidence="1">
    <location>
        <begin position="66"/>
        <end position="84"/>
    </location>
</feature>
<feature type="transmembrane region" description="Helical" evidence="1">
    <location>
        <begin position="96"/>
        <end position="113"/>
    </location>
</feature>
<reference evidence="2" key="1">
    <citation type="journal article" date="2021" name="Nat. Commun.">
        <title>Genetic determinants of endophytism in the Arabidopsis root mycobiome.</title>
        <authorList>
            <person name="Mesny F."/>
            <person name="Miyauchi S."/>
            <person name="Thiergart T."/>
            <person name="Pickel B."/>
            <person name="Atanasova L."/>
            <person name="Karlsson M."/>
            <person name="Huettel B."/>
            <person name="Barry K.W."/>
            <person name="Haridas S."/>
            <person name="Chen C."/>
            <person name="Bauer D."/>
            <person name="Andreopoulos W."/>
            <person name="Pangilinan J."/>
            <person name="LaButti K."/>
            <person name="Riley R."/>
            <person name="Lipzen A."/>
            <person name="Clum A."/>
            <person name="Drula E."/>
            <person name="Henrissat B."/>
            <person name="Kohler A."/>
            <person name="Grigoriev I.V."/>
            <person name="Martin F.M."/>
            <person name="Hacquard S."/>
        </authorList>
    </citation>
    <scope>NUCLEOTIDE SEQUENCE</scope>
    <source>
        <strain evidence="2">MPI-SDFR-AT-0073</strain>
    </source>
</reference>
<organism evidence="2 3">
    <name type="scientific">Truncatella angustata</name>
    <dbReference type="NCBI Taxonomy" id="152316"/>
    <lineage>
        <taxon>Eukaryota</taxon>
        <taxon>Fungi</taxon>
        <taxon>Dikarya</taxon>
        <taxon>Ascomycota</taxon>
        <taxon>Pezizomycotina</taxon>
        <taxon>Sordariomycetes</taxon>
        <taxon>Xylariomycetidae</taxon>
        <taxon>Amphisphaeriales</taxon>
        <taxon>Sporocadaceae</taxon>
        <taxon>Truncatella</taxon>
    </lineage>
</organism>
<name>A0A9P8UXV1_9PEZI</name>
<keyword evidence="3" id="KW-1185">Reference proteome</keyword>
<evidence type="ECO:0000313" key="2">
    <source>
        <dbReference type="EMBL" id="KAH6660373.1"/>
    </source>
</evidence>
<dbReference type="AlphaFoldDB" id="A0A9P8UXV1"/>
<keyword evidence="1" id="KW-0812">Transmembrane</keyword>
<evidence type="ECO:0000256" key="1">
    <source>
        <dbReference type="SAM" id="Phobius"/>
    </source>
</evidence>
<dbReference type="EMBL" id="JAGPXC010000001">
    <property type="protein sequence ID" value="KAH6660373.1"/>
    <property type="molecule type" value="Genomic_DNA"/>
</dbReference>
<dbReference type="GeneID" id="70125938"/>
<feature type="transmembrane region" description="Helical" evidence="1">
    <location>
        <begin position="119"/>
        <end position="139"/>
    </location>
</feature>
<evidence type="ECO:0000313" key="3">
    <source>
        <dbReference type="Proteomes" id="UP000758603"/>
    </source>
</evidence>
<gene>
    <name evidence="2" type="ORF">BKA67DRAFT_49708</name>
</gene>
<keyword evidence="1" id="KW-0472">Membrane</keyword>
<protein>
    <submittedName>
        <fullName evidence="2">Uncharacterized protein</fullName>
    </submittedName>
</protein>